<evidence type="ECO:0000256" key="2">
    <source>
        <dbReference type="ARBA" id="ARBA00022448"/>
    </source>
</evidence>
<name>A0A368N2S2_9FLAO</name>
<organism evidence="13 14">
    <name type="scientific">Chryseobacterium lacus</name>
    <dbReference type="NCBI Taxonomy" id="2058346"/>
    <lineage>
        <taxon>Bacteria</taxon>
        <taxon>Pseudomonadati</taxon>
        <taxon>Bacteroidota</taxon>
        <taxon>Flavobacteriia</taxon>
        <taxon>Flavobacteriales</taxon>
        <taxon>Weeksellaceae</taxon>
        <taxon>Chryseobacterium group</taxon>
        <taxon>Chryseobacterium</taxon>
    </lineage>
</organism>
<dbReference type="Pfam" id="PF00593">
    <property type="entry name" value="TonB_dep_Rec_b-barrel"/>
    <property type="match status" value="1"/>
</dbReference>
<protein>
    <submittedName>
        <fullName evidence="13">TonB-dependent receptor</fullName>
    </submittedName>
</protein>
<dbReference type="GO" id="GO:0044718">
    <property type="term" value="P:siderophore transmembrane transport"/>
    <property type="evidence" value="ECO:0007669"/>
    <property type="project" value="TreeGrafter"/>
</dbReference>
<dbReference type="GO" id="GO:0015344">
    <property type="term" value="F:siderophore uptake transmembrane transporter activity"/>
    <property type="evidence" value="ECO:0007669"/>
    <property type="project" value="TreeGrafter"/>
</dbReference>
<dbReference type="InterPro" id="IPR000531">
    <property type="entry name" value="Beta-barrel_TonB"/>
</dbReference>
<comment type="caution">
    <text evidence="13">The sequence shown here is derived from an EMBL/GenBank/DDBJ whole genome shotgun (WGS) entry which is preliminary data.</text>
</comment>
<evidence type="ECO:0000259" key="11">
    <source>
        <dbReference type="Pfam" id="PF00593"/>
    </source>
</evidence>
<keyword evidence="2" id="KW-0813">Transport</keyword>
<evidence type="ECO:0000256" key="7">
    <source>
        <dbReference type="ARBA" id="ARBA00023136"/>
    </source>
</evidence>
<gene>
    <name evidence="13" type="ORF">DQ356_05210</name>
</gene>
<dbReference type="RefSeq" id="WP_114303412.1">
    <property type="nucleotide sequence ID" value="NZ_QPIE01000003.1"/>
</dbReference>
<reference evidence="13 14" key="1">
    <citation type="submission" date="2018-07" db="EMBL/GenBank/DDBJ databases">
        <title>Chryseobacterium lacus sp. nov., isolated from lake water.</title>
        <authorList>
            <person name="Li C.-M."/>
        </authorList>
    </citation>
    <scope>NUCLEOTIDE SEQUENCE [LARGE SCALE GENOMIC DNA]</scope>
    <source>
        <strain evidence="13 14">YLOS41</strain>
    </source>
</reference>
<proteinExistence type="inferred from homology"/>
<feature type="domain" description="TonB-dependent receptor plug" evidence="12">
    <location>
        <begin position="46"/>
        <end position="134"/>
    </location>
</feature>
<evidence type="ECO:0000256" key="10">
    <source>
        <dbReference type="RuleBase" id="RU003357"/>
    </source>
</evidence>
<evidence type="ECO:0000256" key="5">
    <source>
        <dbReference type="ARBA" id="ARBA00022729"/>
    </source>
</evidence>
<dbReference type="GO" id="GO:0009279">
    <property type="term" value="C:cell outer membrane"/>
    <property type="evidence" value="ECO:0007669"/>
    <property type="project" value="UniProtKB-SubCell"/>
</dbReference>
<dbReference type="OrthoDB" id="9759247at2"/>
<evidence type="ECO:0000259" key="12">
    <source>
        <dbReference type="Pfam" id="PF07715"/>
    </source>
</evidence>
<keyword evidence="4" id="KW-0812">Transmembrane</keyword>
<dbReference type="PANTHER" id="PTHR30069">
    <property type="entry name" value="TONB-DEPENDENT OUTER MEMBRANE RECEPTOR"/>
    <property type="match status" value="1"/>
</dbReference>
<dbReference type="InterPro" id="IPR039426">
    <property type="entry name" value="TonB-dep_rcpt-like"/>
</dbReference>
<evidence type="ECO:0000256" key="3">
    <source>
        <dbReference type="ARBA" id="ARBA00022452"/>
    </source>
</evidence>
<dbReference type="InterPro" id="IPR036942">
    <property type="entry name" value="Beta-barrel_TonB_sf"/>
</dbReference>
<dbReference type="Gene3D" id="2.40.170.20">
    <property type="entry name" value="TonB-dependent receptor, beta-barrel domain"/>
    <property type="match status" value="1"/>
</dbReference>
<evidence type="ECO:0000256" key="4">
    <source>
        <dbReference type="ARBA" id="ARBA00022692"/>
    </source>
</evidence>
<dbReference type="PANTHER" id="PTHR30069:SF29">
    <property type="entry name" value="HEMOGLOBIN AND HEMOGLOBIN-HAPTOGLOBIN-BINDING PROTEIN 1-RELATED"/>
    <property type="match status" value="1"/>
</dbReference>
<evidence type="ECO:0000256" key="1">
    <source>
        <dbReference type="ARBA" id="ARBA00004571"/>
    </source>
</evidence>
<keyword evidence="7 10" id="KW-0472">Membrane</keyword>
<keyword evidence="9" id="KW-0998">Cell outer membrane</keyword>
<dbReference type="Proteomes" id="UP000252172">
    <property type="component" value="Unassembled WGS sequence"/>
</dbReference>
<evidence type="ECO:0000313" key="13">
    <source>
        <dbReference type="EMBL" id="RCU43559.1"/>
    </source>
</evidence>
<dbReference type="SUPFAM" id="SSF56935">
    <property type="entry name" value="Porins"/>
    <property type="match status" value="1"/>
</dbReference>
<evidence type="ECO:0000256" key="8">
    <source>
        <dbReference type="ARBA" id="ARBA00023170"/>
    </source>
</evidence>
<dbReference type="InterPro" id="IPR012910">
    <property type="entry name" value="Plug_dom"/>
</dbReference>
<keyword evidence="6 10" id="KW-0798">TonB box</keyword>
<sequence length="662" mass="74899">MKKIGIILFSAFAVQNIVAQSEKDTLKTAEIQEVIVIGTTRITNKQEKPLGSIDEYLQKSSSINMIRRGAYAWEPVINNMQTERTLITIDGMRIFGACTDKMDPITSYVEVSNLSEAEIISGQQGSCHGSTIGGAVDLKRQKGNFAENKWDFNINSGFESVNQQKIFGAGARYQHQKFYLEADVMSRDAENYKAGNNMEVLYSQFRKINTSGNIGVKIAENHLLEGSVIYDKATDVGYPALPMDVSLAEAVITSLNYQMVPKSELFTSWDTKIYYNTITHRMDDTTRPSVPVHMDMPGWSKTYGYYSKLKGEIKNHQLLMNVNGFYNQSVAEMTMYPNNPEENLMFMYTWPDVRTSFQGVFLEDKAVLNPNVFIKISCSLGFHSNKVASEFGLNSLKIFHPDMKDQKSRLLKNISANFEFNRNGFNYGFGTGYGDRAPSVSEGYGFYLFNSAERYDYIGNPELKNESSAEANAFAAFKKNNFYVKLSGSYFHISDYIIGEIIPDLVPMTIGGKGVKRYTALKSATIINSALETELIFLNDFKWKAQLTYSQGRDFQNEPLPYISPLTLLSSVSFEKNRFSAEASVMANSRQTDFSEVYGETETPAFAVIQISAGYRFLFGKNKIHTKIGVENLLDTQYNTYSDWNKIPRPGRNFYLNIHYQF</sequence>
<feature type="domain" description="TonB-dependent receptor-like beta-barrel" evidence="11">
    <location>
        <begin position="266"/>
        <end position="633"/>
    </location>
</feature>
<evidence type="ECO:0000313" key="14">
    <source>
        <dbReference type="Proteomes" id="UP000252172"/>
    </source>
</evidence>
<dbReference type="Gene3D" id="2.170.130.10">
    <property type="entry name" value="TonB-dependent receptor, plug domain"/>
    <property type="match status" value="1"/>
</dbReference>
<dbReference type="EMBL" id="QPIE01000003">
    <property type="protein sequence ID" value="RCU43559.1"/>
    <property type="molecule type" value="Genomic_DNA"/>
</dbReference>
<comment type="subcellular location">
    <subcellularLocation>
        <location evidence="1">Cell outer membrane</location>
        <topology evidence="1">Multi-pass membrane protein</topology>
    </subcellularLocation>
</comment>
<evidence type="ECO:0000256" key="6">
    <source>
        <dbReference type="ARBA" id="ARBA00023077"/>
    </source>
</evidence>
<comment type="similarity">
    <text evidence="10">Belongs to the TonB-dependent receptor family.</text>
</comment>
<keyword evidence="5" id="KW-0732">Signal</keyword>
<dbReference type="Pfam" id="PF07715">
    <property type="entry name" value="Plug"/>
    <property type="match status" value="1"/>
</dbReference>
<keyword evidence="14" id="KW-1185">Reference proteome</keyword>
<dbReference type="AlphaFoldDB" id="A0A368N2S2"/>
<accession>A0A368N2S2</accession>
<keyword evidence="3" id="KW-1134">Transmembrane beta strand</keyword>
<evidence type="ECO:0000256" key="9">
    <source>
        <dbReference type="ARBA" id="ARBA00023237"/>
    </source>
</evidence>
<dbReference type="InterPro" id="IPR037066">
    <property type="entry name" value="Plug_dom_sf"/>
</dbReference>
<keyword evidence="8 13" id="KW-0675">Receptor</keyword>